<keyword evidence="5" id="KW-1185">Reference proteome</keyword>
<evidence type="ECO:0000313" key="1">
    <source>
        <dbReference type="EMBL" id="TDF83067.1"/>
    </source>
</evidence>
<dbReference type="Proteomes" id="UP000295511">
    <property type="component" value="Unassembled WGS sequence"/>
</dbReference>
<dbReference type="EMBL" id="SMRU01000025">
    <property type="protein sequence ID" value="TDF92033.1"/>
    <property type="molecule type" value="Genomic_DNA"/>
</dbReference>
<dbReference type="AlphaFoldDB" id="A0A4R5JYF2"/>
<reference evidence="1 5" key="1">
    <citation type="submission" date="2019-03" db="EMBL/GenBank/DDBJ databases">
        <title>Whole genome sequence of Arthrobacter sp JH1-1.</title>
        <authorList>
            <person name="Trinh H.N."/>
        </authorList>
    </citation>
    <scope>NUCLEOTIDE SEQUENCE [LARGE SCALE GENOMIC DNA]</scope>
    <source>
        <strain evidence="1 5">JH1-1</strain>
    </source>
</reference>
<evidence type="ECO:0000313" key="3">
    <source>
        <dbReference type="EMBL" id="TDF92033.1"/>
    </source>
</evidence>
<evidence type="ECO:0000313" key="2">
    <source>
        <dbReference type="EMBL" id="TDF85368.1"/>
    </source>
</evidence>
<protein>
    <submittedName>
        <fullName evidence="1">IS110 family transposase</fullName>
    </submittedName>
</protein>
<evidence type="ECO:0000313" key="5">
    <source>
        <dbReference type="Proteomes" id="UP000295511"/>
    </source>
</evidence>
<name>A0A4R5JYF2_9MICC</name>
<organism evidence="1 5">
    <name type="scientific">Arthrobacter terricola</name>
    <dbReference type="NCBI Taxonomy" id="2547396"/>
    <lineage>
        <taxon>Bacteria</taxon>
        <taxon>Bacillati</taxon>
        <taxon>Actinomycetota</taxon>
        <taxon>Actinomycetes</taxon>
        <taxon>Micrococcales</taxon>
        <taxon>Micrococcaceae</taxon>
        <taxon>Arthrobacter</taxon>
    </lineage>
</organism>
<evidence type="ECO:0000313" key="4">
    <source>
        <dbReference type="EMBL" id="TDF93895.1"/>
    </source>
</evidence>
<sequence>FAALKDPVSREYYDRKRAEGKRHNQALIALARRRCDVLFAMLRDGVLYEAPQIKAA</sequence>
<comment type="caution">
    <text evidence="1">The sequence shown here is derived from an EMBL/GenBank/DDBJ whole genome shotgun (WGS) entry which is preliminary data.</text>
</comment>
<gene>
    <name evidence="4" type="ORF">E1809_14660</name>
    <name evidence="3" type="ORF">E1809_18815</name>
    <name evidence="2" type="ORF">E1809_25865</name>
    <name evidence="1" type="ORF">E1809_26260</name>
</gene>
<dbReference type="EMBL" id="SMRU01000017">
    <property type="protein sequence ID" value="TDF93895.1"/>
    <property type="molecule type" value="Genomic_DNA"/>
</dbReference>
<accession>A0A4R5JYF2</accession>
<proteinExistence type="predicted"/>
<feature type="non-terminal residue" evidence="1">
    <location>
        <position position="1"/>
    </location>
</feature>
<dbReference type="EMBL" id="SMRU01000089">
    <property type="protein sequence ID" value="TDF83067.1"/>
    <property type="molecule type" value="Genomic_DNA"/>
</dbReference>
<dbReference type="EMBL" id="SMRU01000068">
    <property type="protein sequence ID" value="TDF85368.1"/>
    <property type="molecule type" value="Genomic_DNA"/>
</dbReference>